<dbReference type="GeneID" id="4600668"/>
<feature type="transmembrane region" description="Helical" evidence="5">
    <location>
        <begin position="146"/>
        <end position="165"/>
    </location>
</feature>
<feature type="transmembrane region" description="Helical" evidence="5">
    <location>
        <begin position="72"/>
        <end position="94"/>
    </location>
</feature>
<dbReference type="Pfam" id="PF07690">
    <property type="entry name" value="MFS_1"/>
    <property type="match status" value="1"/>
</dbReference>
<dbReference type="GO" id="GO:0022857">
    <property type="term" value="F:transmembrane transporter activity"/>
    <property type="evidence" value="ECO:0007669"/>
    <property type="project" value="InterPro"/>
</dbReference>
<feature type="transmembrane region" description="Helical" evidence="5">
    <location>
        <begin position="311"/>
        <end position="333"/>
    </location>
</feature>
<keyword evidence="8" id="KW-1185">Reference proteome</keyword>
<comment type="subcellular location">
    <subcellularLocation>
        <location evidence="1">Membrane</location>
        <topology evidence="1">Multi-pass membrane protein</topology>
    </subcellularLocation>
</comment>
<dbReference type="KEGG" id="tpe:Tpen_1385"/>
<dbReference type="EnsemblBacteria" id="ABL78782">
    <property type="protein sequence ID" value="ABL78782"/>
    <property type="gene ID" value="Tpen_1385"/>
</dbReference>
<evidence type="ECO:0000313" key="7">
    <source>
        <dbReference type="EMBL" id="ABL78782.1"/>
    </source>
</evidence>
<keyword evidence="3 5" id="KW-1133">Transmembrane helix</keyword>
<dbReference type="SUPFAM" id="SSF103473">
    <property type="entry name" value="MFS general substrate transporter"/>
    <property type="match status" value="1"/>
</dbReference>
<evidence type="ECO:0000256" key="2">
    <source>
        <dbReference type="ARBA" id="ARBA00022692"/>
    </source>
</evidence>
<feature type="transmembrane region" description="Helical" evidence="5">
    <location>
        <begin position="252"/>
        <end position="271"/>
    </location>
</feature>
<feature type="transmembrane region" description="Helical" evidence="5">
    <location>
        <begin position="40"/>
        <end position="60"/>
    </location>
</feature>
<evidence type="ECO:0000313" key="8">
    <source>
        <dbReference type="Proteomes" id="UP000000641"/>
    </source>
</evidence>
<dbReference type="STRING" id="368408.Tpen_1385"/>
<feature type="transmembrane region" description="Helical" evidence="5">
    <location>
        <begin position="171"/>
        <end position="190"/>
    </location>
</feature>
<gene>
    <name evidence="7" type="ordered locus">Tpen_1385</name>
</gene>
<feature type="transmembrane region" description="Helical" evidence="5">
    <location>
        <begin position="12"/>
        <end position="34"/>
    </location>
</feature>
<dbReference type="EMBL" id="CP000505">
    <property type="protein sequence ID" value="ABL78782.1"/>
    <property type="molecule type" value="Genomic_DNA"/>
</dbReference>
<dbReference type="Gene3D" id="1.20.1250.20">
    <property type="entry name" value="MFS general substrate transporter like domains"/>
    <property type="match status" value="1"/>
</dbReference>
<keyword evidence="4 5" id="KW-0472">Membrane</keyword>
<dbReference type="PANTHER" id="PTHR23507:SF1">
    <property type="entry name" value="FI18259P1-RELATED"/>
    <property type="match status" value="1"/>
</dbReference>
<evidence type="ECO:0000256" key="4">
    <source>
        <dbReference type="ARBA" id="ARBA00023136"/>
    </source>
</evidence>
<evidence type="ECO:0000256" key="5">
    <source>
        <dbReference type="SAM" id="Phobius"/>
    </source>
</evidence>
<dbReference type="RefSeq" id="WP_011753047.1">
    <property type="nucleotide sequence ID" value="NC_008698.1"/>
</dbReference>
<dbReference type="InterPro" id="IPR011701">
    <property type="entry name" value="MFS"/>
</dbReference>
<feature type="transmembrane region" description="Helical" evidence="5">
    <location>
        <begin position="211"/>
        <end position="232"/>
    </location>
</feature>
<feature type="domain" description="Major facilitator superfamily (MFS) profile" evidence="6">
    <location>
        <begin position="1"/>
        <end position="400"/>
    </location>
</feature>
<dbReference type="Proteomes" id="UP000000641">
    <property type="component" value="Chromosome"/>
</dbReference>
<dbReference type="PANTHER" id="PTHR23507">
    <property type="entry name" value="ZGC:174356"/>
    <property type="match status" value="1"/>
</dbReference>
<dbReference type="GO" id="GO:0016020">
    <property type="term" value="C:membrane"/>
    <property type="evidence" value="ECO:0007669"/>
    <property type="project" value="UniProtKB-SubCell"/>
</dbReference>
<dbReference type="HOGENOM" id="CLU_686287_0_0_2"/>
<keyword evidence="2 5" id="KW-0812">Transmembrane</keyword>
<name>A1S002_THEPD</name>
<protein>
    <submittedName>
        <fullName evidence="7">Major facilitator superfamily MFS_1</fullName>
    </submittedName>
</protein>
<organism evidence="7 8">
    <name type="scientific">Thermofilum pendens (strain DSM 2475 / Hrk 5)</name>
    <dbReference type="NCBI Taxonomy" id="368408"/>
    <lineage>
        <taxon>Archaea</taxon>
        <taxon>Thermoproteota</taxon>
        <taxon>Thermoprotei</taxon>
        <taxon>Thermofilales</taxon>
        <taxon>Thermofilaceae</taxon>
        <taxon>Thermofilum</taxon>
    </lineage>
</organism>
<evidence type="ECO:0000259" key="6">
    <source>
        <dbReference type="PROSITE" id="PS50850"/>
    </source>
</evidence>
<evidence type="ECO:0000256" key="3">
    <source>
        <dbReference type="ARBA" id="ARBA00022989"/>
    </source>
</evidence>
<dbReference type="AlphaFoldDB" id="A1S002"/>
<dbReference type="eggNOG" id="arCOG00130">
    <property type="taxonomic scope" value="Archaea"/>
</dbReference>
<dbReference type="InterPro" id="IPR020846">
    <property type="entry name" value="MFS_dom"/>
</dbReference>
<feature type="transmembrane region" description="Helical" evidence="5">
    <location>
        <begin position="377"/>
        <end position="397"/>
    </location>
</feature>
<proteinExistence type="predicted"/>
<reference evidence="8" key="1">
    <citation type="journal article" date="2008" name="J. Bacteriol.">
        <title>Genome sequence of Thermofilum pendens reveals an exceptional loss of biosynthetic pathways without genome reduction.</title>
        <authorList>
            <person name="Anderson I."/>
            <person name="Rodriguez J."/>
            <person name="Susanti D."/>
            <person name="Porat I."/>
            <person name="Reich C."/>
            <person name="Ulrich L.E."/>
            <person name="Elkins J.G."/>
            <person name="Mavromatis K."/>
            <person name="Lykidis A."/>
            <person name="Kim E."/>
            <person name="Thompson L.S."/>
            <person name="Nolan M."/>
            <person name="Land M."/>
            <person name="Copeland A."/>
            <person name="Lapidus A."/>
            <person name="Lucas S."/>
            <person name="Detter C."/>
            <person name="Zhulin I.B."/>
            <person name="Olsen G.J."/>
            <person name="Whitman W."/>
            <person name="Mukhopadhyay B."/>
            <person name="Bristow J."/>
            <person name="Kyrpides N."/>
        </authorList>
    </citation>
    <scope>NUCLEOTIDE SEQUENCE [LARGE SCALE GENOMIC DNA]</scope>
    <source>
        <strain evidence="8">DSM 2475 / Hrk 5</strain>
    </source>
</reference>
<evidence type="ECO:0000256" key="1">
    <source>
        <dbReference type="ARBA" id="ARBA00004141"/>
    </source>
</evidence>
<accession>A1S002</accession>
<dbReference type="PROSITE" id="PS50850">
    <property type="entry name" value="MFS"/>
    <property type="match status" value="1"/>
</dbReference>
<dbReference type="InterPro" id="IPR036259">
    <property type="entry name" value="MFS_trans_sf"/>
</dbReference>
<feature type="transmembrane region" description="Helical" evidence="5">
    <location>
        <begin position="283"/>
        <end position="305"/>
    </location>
</feature>
<feature type="transmembrane region" description="Helical" evidence="5">
    <location>
        <begin position="345"/>
        <end position="371"/>
    </location>
</feature>
<dbReference type="OrthoDB" id="117970at2157"/>
<sequence length="405" mass="41214">MSAERRFRFAVSYVPVFVARIGSGANTFLVAMLASGGDVAAGFVMAAYPLMEAIGALLAGSWSDFAGRKRTLIAGYVARSAGMLSLAAVFALSSSSPGSLVFAALEAALNGVVGFTTALILVSSLSMATDLTETGNRGLGMGGFEFVNLASYGAGYLLGSLLYSVLPGYPAYLAVALLTALATPVFAAFLEETRPPVPLVRRGLLSSLPRSALVLLPVWVALTTIIGIGIYAPRVIHDHLGAVHGPAIGKAGIGLLFLGALVLLGSGAVFFGRLSDSWGRVKVFRLGLAGGLAALSAMSVLLALGVDILRAAAAVAPLMFLTSAVGPTILALVGDQASTDARGRVMGVYSVVLGLGMGLGSILAGLASSALPYNRPLALSLVALAAYSVAALAHLYLERRLGGSL</sequence>
<feature type="transmembrane region" description="Helical" evidence="5">
    <location>
        <begin position="100"/>
        <end position="125"/>
    </location>
</feature>